<dbReference type="Proteomes" id="UP001381174">
    <property type="component" value="Unassembled WGS sequence"/>
</dbReference>
<gene>
    <name evidence="3" type="ORF">WAT24_09995</name>
</gene>
<feature type="compositionally biased region" description="Basic and acidic residues" evidence="1">
    <location>
        <begin position="61"/>
        <end position="74"/>
    </location>
</feature>
<protein>
    <recommendedName>
        <fullName evidence="5">YbgF trimerisation domain-containing protein</fullName>
    </recommendedName>
</protein>
<evidence type="ECO:0000256" key="2">
    <source>
        <dbReference type="SAM" id="SignalP"/>
    </source>
</evidence>
<keyword evidence="4" id="KW-1185">Reference proteome</keyword>
<keyword evidence="2" id="KW-0732">Signal</keyword>
<accession>A0ABU8JCP8</accession>
<proteinExistence type="predicted"/>
<reference evidence="3 4" key="1">
    <citation type="journal article" date="2014" name="Int. J. Syst. Evol. Microbiol.">
        <title>Fulvimonas yonginensis sp. nov., isolated from greenhouse soil, and emended description of the genus Fulvimonas.</title>
        <authorList>
            <person name="Ahn J.H."/>
            <person name="Kim S.J."/>
            <person name="Weon H.Y."/>
            <person name="Hong S.B."/>
            <person name="Seok S.J."/>
            <person name="Kwon S.W."/>
        </authorList>
    </citation>
    <scope>NUCLEOTIDE SEQUENCE [LARGE SCALE GENOMIC DNA]</scope>
    <source>
        <strain evidence="3 4">KACC 16952</strain>
    </source>
</reference>
<feature type="chain" id="PRO_5045923090" description="YbgF trimerisation domain-containing protein" evidence="2">
    <location>
        <begin position="21"/>
        <end position="97"/>
    </location>
</feature>
<comment type="caution">
    <text evidence="3">The sequence shown here is derived from an EMBL/GenBank/DDBJ whole genome shotgun (WGS) entry which is preliminary data.</text>
</comment>
<name>A0ABU8JCP8_9GAMM</name>
<organism evidence="3 4">
    <name type="scientific">Fulvimonas yonginensis</name>
    <dbReference type="NCBI Taxonomy" id="1495200"/>
    <lineage>
        <taxon>Bacteria</taxon>
        <taxon>Pseudomonadati</taxon>
        <taxon>Pseudomonadota</taxon>
        <taxon>Gammaproteobacteria</taxon>
        <taxon>Lysobacterales</taxon>
        <taxon>Rhodanobacteraceae</taxon>
        <taxon>Fulvimonas</taxon>
    </lineage>
</organism>
<evidence type="ECO:0008006" key="5">
    <source>
        <dbReference type="Google" id="ProtNLM"/>
    </source>
</evidence>
<evidence type="ECO:0000256" key="1">
    <source>
        <dbReference type="SAM" id="MobiDB-lite"/>
    </source>
</evidence>
<dbReference type="RefSeq" id="WP_336807711.1">
    <property type="nucleotide sequence ID" value="NZ_JBBBNY010000006.1"/>
</dbReference>
<evidence type="ECO:0000313" key="3">
    <source>
        <dbReference type="EMBL" id="MEI7037085.1"/>
    </source>
</evidence>
<feature type="region of interest" description="Disordered" evidence="1">
    <location>
        <begin position="21"/>
        <end position="74"/>
    </location>
</feature>
<sequence length="97" mass="10722">MLKSGLALSLLLLVSWPVHADGGPEQAATARGPTPGQLKRQLHAQDAEVARLQQEVGQQEARSREAGHRLEEQDLRIEALRRQLDALMRSRQAGQQP</sequence>
<evidence type="ECO:0000313" key="4">
    <source>
        <dbReference type="Proteomes" id="UP001381174"/>
    </source>
</evidence>
<dbReference type="EMBL" id="JBBBNY010000006">
    <property type="protein sequence ID" value="MEI7037085.1"/>
    <property type="molecule type" value="Genomic_DNA"/>
</dbReference>
<feature type="signal peptide" evidence="2">
    <location>
        <begin position="1"/>
        <end position="20"/>
    </location>
</feature>